<keyword evidence="2" id="KW-1185">Reference proteome</keyword>
<protein>
    <submittedName>
        <fullName evidence="1">Uncharacterized protein</fullName>
    </submittedName>
</protein>
<gene>
    <name evidence="1" type="ORF">GNZ12_38665</name>
</gene>
<organism evidence="1 2">
    <name type="scientific">Paraburkholderia solitsugae</name>
    <dbReference type="NCBI Taxonomy" id="2675748"/>
    <lineage>
        <taxon>Bacteria</taxon>
        <taxon>Pseudomonadati</taxon>
        <taxon>Pseudomonadota</taxon>
        <taxon>Betaproteobacteria</taxon>
        <taxon>Burkholderiales</taxon>
        <taxon>Burkholderiaceae</taxon>
        <taxon>Paraburkholderia</taxon>
    </lineage>
</organism>
<name>A0ABX2C258_9BURK</name>
<dbReference type="Proteomes" id="UP000652198">
    <property type="component" value="Unassembled WGS sequence"/>
</dbReference>
<reference evidence="1 2" key="1">
    <citation type="submission" date="2019-11" db="EMBL/GenBank/DDBJ databases">
        <title>Metabolism of dissolved organic matter in forest soils.</title>
        <authorList>
            <person name="Cyle K.T."/>
            <person name="Wilhelm R.C."/>
            <person name="Martinez C.E."/>
        </authorList>
    </citation>
    <scope>NUCLEOTIDE SEQUENCE [LARGE SCALE GENOMIC DNA]</scope>
    <source>
        <strain evidence="1 2">1N</strain>
    </source>
</reference>
<evidence type="ECO:0000313" key="2">
    <source>
        <dbReference type="Proteomes" id="UP000652198"/>
    </source>
</evidence>
<comment type="caution">
    <text evidence="1">The sequence shown here is derived from an EMBL/GenBank/DDBJ whole genome shotgun (WGS) entry which is preliminary data.</text>
</comment>
<dbReference type="EMBL" id="WOEY01000153">
    <property type="protein sequence ID" value="NPT47117.1"/>
    <property type="molecule type" value="Genomic_DNA"/>
</dbReference>
<dbReference type="RefSeq" id="WP_172317534.1">
    <property type="nucleotide sequence ID" value="NZ_WOEY01000153.1"/>
</dbReference>
<evidence type="ECO:0000313" key="1">
    <source>
        <dbReference type="EMBL" id="NPT47117.1"/>
    </source>
</evidence>
<proteinExistence type="predicted"/>
<sequence length="46" mass="5092">MSEESFSFARKTLQSTFVDAEKGFKRLIAKPIRRADACLASGRITG</sequence>
<accession>A0ABX2C258</accession>